<protein>
    <recommendedName>
        <fullName evidence="1">Putative membrane protein insertion efficiency factor</fullName>
    </recommendedName>
</protein>
<dbReference type="PANTHER" id="PTHR33383:SF1">
    <property type="entry name" value="MEMBRANE PROTEIN INSERTION EFFICIENCY FACTOR-RELATED"/>
    <property type="match status" value="1"/>
</dbReference>
<gene>
    <name evidence="2" type="primary">yidD</name>
    <name evidence="2" type="ORF">HF577_21570</name>
</gene>
<dbReference type="Proteomes" id="UP001296706">
    <property type="component" value="Unassembled WGS sequence"/>
</dbReference>
<keyword evidence="1" id="KW-1003">Cell membrane</keyword>
<keyword evidence="1" id="KW-0472">Membrane</keyword>
<dbReference type="NCBIfam" id="TIGR00278">
    <property type="entry name" value="membrane protein insertion efficiency factor YidD"/>
    <property type="match status" value="1"/>
</dbReference>
<dbReference type="InterPro" id="IPR002696">
    <property type="entry name" value="Membr_insert_effic_factor_YidD"/>
</dbReference>
<dbReference type="PANTHER" id="PTHR33383">
    <property type="entry name" value="MEMBRANE PROTEIN INSERTION EFFICIENCY FACTOR-RELATED"/>
    <property type="match status" value="1"/>
</dbReference>
<proteinExistence type="inferred from homology"/>
<dbReference type="Pfam" id="PF01809">
    <property type="entry name" value="YidD"/>
    <property type="match status" value="1"/>
</dbReference>
<comment type="function">
    <text evidence="1">Could be involved in insertion of integral membrane proteins into the membrane.</text>
</comment>
<dbReference type="EMBL" id="JAAXKY010000075">
    <property type="protein sequence ID" value="NMH79670.1"/>
    <property type="molecule type" value="Genomic_DNA"/>
</dbReference>
<sequence>MIALVRVYQRQISARRPACCRFTPTCSEYAVQALRSHGAVRGSVLTLRRLVRCRPGGRRGHDPVPTPGARAGS</sequence>
<evidence type="ECO:0000256" key="1">
    <source>
        <dbReference type="HAMAP-Rule" id="MF_00386"/>
    </source>
</evidence>
<comment type="caution">
    <text evidence="2">The sequence shown here is derived from an EMBL/GenBank/DDBJ whole genome shotgun (WGS) entry which is preliminary data.</text>
</comment>
<name>A0ABX1RKQ6_9PSEU</name>
<evidence type="ECO:0000313" key="2">
    <source>
        <dbReference type="EMBL" id="NMH79670.1"/>
    </source>
</evidence>
<dbReference type="HAMAP" id="MF_00386">
    <property type="entry name" value="UPF0161_YidD"/>
    <property type="match status" value="1"/>
</dbReference>
<accession>A0ABX1RKQ6</accession>
<comment type="similarity">
    <text evidence="1">Belongs to the UPF0161 family.</text>
</comment>
<reference evidence="2 3" key="1">
    <citation type="submission" date="2020-04" db="EMBL/GenBank/DDBJ databases">
        <authorList>
            <person name="Klaysubun C."/>
            <person name="Duangmal K."/>
            <person name="Lipun K."/>
        </authorList>
    </citation>
    <scope>NUCLEOTIDE SEQUENCE [LARGE SCALE GENOMIC DNA]</scope>
    <source>
        <strain evidence="2 3">JCM 11839</strain>
    </source>
</reference>
<evidence type="ECO:0000313" key="3">
    <source>
        <dbReference type="Proteomes" id="UP001296706"/>
    </source>
</evidence>
<organism evidence="2 3">
    <name type="scientific">Pseudonocardia xinjiangensis</name>
    <dbReference type="NCBI Taxonomy" id="75289"/>
    <lineage>
        <taxon>Bacteria</taxon>
        <taxon>Bacillati</taxon>
        <taxon>Actinomycetota</taxon>
        <taxon>Actinomycetes</taxon>
        <taxon>Pseudonocardiales</taxon>
        <taxon>Pseudonocardiaceae</taxon>
        <taxon>Pseudonocardia</taxon>
    </lineage>
</organism>
<comment type="subcellular location">
    <subcellularLocation>
        <location evidence="1">Cell membrane</location>
        <topology evidence="1">Peripheral membrane protein</topology>
        <orientation evidence="1">Cytoplasmic side</orientation>
    </subcellularLocation>
</comment>
<keyword evidence="3" id="KW-1185">Reference proteome</keyword>
<dbReference type="SMART" id="SM01234">
    <property type="entry name" value="Haemolytic"/>
    <property type="match status" value="1"/>
</dbReference>